<gene>
    <name evidence="2" type="ORF">OSTQU699_LOCUS3765</name>
</gene>
<comment type="caution">
    <text evidence="2">The sequence shown here is derived from an EMBL/GenBank/DDBJ whole genome shotgun (WGS) entry which is preliminary data.</text>
</comment>
<feature type="region of interest" description="Disordered" evidence="1">
    <location>
        <begin position="91"/>
        <end position="121"/>
    </location>
</feature>
<evidence type="ECO:0000313" key="2">
    <source>
        <dbReference type="EMBL" id="CAD7698404.1"/>
    </source>
</evidence>
<sequence length="360" mass="39860">MDPAVRGRREQKADCRDDGVDAPVPPLALNRLKTEARERTPGRSKKRKKSGRGNRPKKDGREGQAHGTAEGAAGDRRGRLGWCCCKPRVKPCSSKGRPEVRKPSRKFSAPLHRDSPGREGEEGLTVYYSATDLTDLREAFREMQEEGCLSGGGHVRTISALSPIASTHAPTGFRERVHEVVRKLSRGGSGRLGSPKNVITTPQGQLPAEAFARLCGYTGCWEMDRSRSDDYSSLVALMKLGWAFSKALDNSRHIELHVARDKIHVTAKLFNWVELRDARPWSGEKIATKRKDARRGGAIGWVERTSKGFMLRSEWGEPLAGNTSEEFELSDDRECLHVTKTTSLRSGGTSVVRVLFVRCG</sequence>
<name>A0A8S1ITS1_9CHLO</name>
<keyword evidence="3" id="KW-1185">Reference proteome</keyword>
<feature type="compositionally biased region" description="Basic residues" evidence="1">
    <location>
        <begin position="42"/>
        <end position="55"/>
    </location>
</feature>
<dbReference type="EMBL" id="CAJHUC010000822">
    <property type="protein sequence ID" value="CAD7698404.1"/>
    <property type="molecule type" value="Genomic_DNA"/>
</dbReference>
<proteinExistence type="predicted"/>
<dbReference type="AlphaFoldDB" id="A0A8S1ITS1"/>
<feature type="compositionally biased region" description="Basic and acidic residues" evidence="1">
    <location>
        <begin position="111"/>
        <end position="121"/>
    </location>
</feature>
<evidence type="ECO:0000256" key="1">
    <source>
        <dbReference type="SAM" id="MobiDB-lite"/>
    </source>
</evidence>
<accession>A0A8S1ITS1</accession>
<evidence type="ECO:0000313" key="3">
    <source>
        <dbReference type="Proteomes" id="UP000708148"/>
    </source>
</evidence>
<feature type="region of interest" description="Disordered" evidence="1">
    <location>
        <begin position="1"/>
        <end position="74"/>
    </location>
</feature>
<reference evidence="2" key="1">
    <citation type="submission" date="2020-12" db="EMBL/GenBank/DDBJ databases">
        <authorList>
            <person name="Iha C."/>
        </authorList>
    </citation>
    <scope>NUCLEOTIDE SEQUENCE</scope>
</reference>
<organism evidence="2 3">
    <name type="scientific">Ostreobium quekettii</name>
    <dbReference type="NCBI Taxonomy" id="121088"/>
    <lineage>
        <taxon>Eukaryota</taxon>
        <taxon>Viridiplantae</taxon>
        <taxon>Chlorophyta</taxon>
        <taxon>core chlorophytes</taxon>
        <taxon>Ulvophyceae</taxon>
        <taxon>TCBD clade</taxon>
        <taxon>Bryopsidales</taxon>
        <taxon>Ostreobineae</taxon>
        <taxon>Ostreobiaceae</taxon>
        <taxon>Ostreobium</taxon>
    </lineage>
</organism>
<protein>
    <submittedName>
        <fullName evidence="2">Uncharacterized protein</fullName>
    </submittedName>
</protein>
<dbReference type="Proteomes" id="UP000708148">
    <property type="component" value="Unassembled WGS sequence"/>
</dbReference>
<dbReference type="OrthoDB" id="533302at2759"/>
<feature type="compositionally biased region" description="Basic and acidic residues" evidence="1">
    <location>
        <begin position="32"/>
        <end position="41"/>
    </location>
</feature>
<feature type="compositionally biased region" description="Basic and acidic residues" evidence="1">
    <location>
        <begin position="1"/>
        <end position="19"/>
    </location>
</feature>